<comment type="caution">
    <text evidence="2">The sequence shown here is derived from an EMBL/GenBank/DDBJ whole genome shotgun (WGS) entry which is preliminary data.</text>
</comment>
<organism evidence="2 3">
    <name type="scientific">Prorocentrum cordatum</name>
    <dbReference type="NCBI Taxonomy" id="2364126"/>
    <lineage>
        <taxon>Eukaryota</taxon>
        <taxon>Sar</taxon>
        <taxon>Alveolata</taxon>
        <taxon>Dinophyceae</taxon>
        <taxon>Prorocentrales</taxon>
        <taxon>Prorocentraceae</taxon>
        <taxon>Prorocentrum</taxon>
    </lineage>
</organism>
<feature type="region of interest" description="Disordered" evidence="1">
    <location>
        <begin position="565"/>
        <end position="591"/>
    </location>
</feature>
<reference evidence="2" key="1">
    <citation type="submission" date="2023-10" db="EMBL/GenBank/DDBJ databases">
        <authorList>
            <person name="Chen Y."/>
            <person name="Shah S."/>
            <person name="Dougan E. K."/>
            <person name="Thang M."/>
            <person name="Chan C."/>
        </authorList>
    </citation>
    <scope>NUCLEOTIDE SEQUENCE [LARGE SCALE GENOMIC DNA]</scope>
</reference>
<dbReference type="Proteomes" id="UP001189429">
    <property type="component" value="Unassembled WGS sequence"/>
</dbReference>
<gene>
    <name evidence="2" type="ORF">PCOR1329_LOCUS40375</name>
</gene>
<sequence length="591" mass="64541">MFSTFDDAFAALPAEVKEWVTGSGLTDHVMVADSVTPEYLRDHAGVTVVKPVDIVFVATVATALPEIVKKGAAAWAKTLGFYQKWYAASTEAANKPPDQEEVTPIEAKDPGHEEWYELNPECREKRLKALFEARRRDVEDARLPSGRLWGRCERLRRVQKECIPLLADKVQSEEIGKNTGLASFLGPVQHGALAWKLPAMQEAPPGTLEDLETWAYIIENRIFLTWWVEDINCLEVFHQRFWARVRKNRAPRPGCWNLSVAEYCEACLVCQNQWHKASTAGDKIDDAINASLPPENGDLDVALAVAPRLAAHPRAPALGANGGVQAARPGAAGSFQAALLLALAGAGQPAAKRRRLSKAQRRLRCRLRQLAPAAPERRGDKGKAAGMGKPSGAGKKDKGARKGNARARRGGATRVDQGGRQRGVVHQAALPSTVRRQFHPAADDWAQSRPQREQPQFHPEATGRDQRRELGPRARASLQSRATAAADAQPVQGDPAWGLHAGASPRQRYSMGNLAPPGGASHGPRRAGTTCSGIAMVDYAARLHDPAAEREFDAVDANRAAKIFTQQQRALSPKQHVDMARDRQRCQPAPQ</sequence>
<proteinExistence type="predicted"/>
<keyword evidence="3" id="KW-1185">Reference proteome</keyword>
<accession>A0ABN9TM08</accession>
<feature type="compositionally biased region" description="Basic residues" evidence="1">
    <location>
        <begin position="398"/>
        <end position="411"/>
    </location>
</feature>
<evidence type="ECO:0000313" key="2">
    <source>
        <dbReference type="EMBL" id="CAK0847057.1"/>
    </source>
</evidence>
<name>A0ABN9TM08_9DINO</name>
<protein>
    <submittedName>
        <fullName evidence="2">Uncharacterized protein</fullName>
    </submittedName>
</protein>
<evidence type="ECO:0000256" key="1">
    <source>
        <dbReference type="SAM" id="MobiDB-lite"/>
    </source>
</evidence>
<feature type="compositionally biased region" description="Basic and acidic residues" evidence="1">
    <location>
        <begin position="575"/>
        <end position="585"/>
    </location>
</feature>
<evidence type="ECO:0000313" key="3">
    <source>
        <dbReference type="Proteomes" id="UP001189429"/>
    </source>
</evidence>
<dbReference type="EMBL" id="CAUYUJ010014866">
    <property type="protein sequence ID" value="CAK0847057.1"/>
    <property type="molecule type" value="Genomic_DNA"/>
</dbReference>
<feature type="region of interest" description="Disordered" evidence="1">
    <location>
        <begin position="365"/>
        <end position="504"/>
    </location>
</feature>
<feature type="compositionally biased region" description="Basic and acidic residues" evidence="1">
    <location>
        <begin position="461"/>
        <end position="472"/>
    </location>
</feature>